<proteinExistence type="predicted"/>
<accession>A0A1Q8RVI5</accession>
<evidence type="ECO:0000313" key="1">
    <source>
        <dbReference type="EMBL" id="OLN88515.1"/>
    </source>
</evidence>
<dbReference type="Proteomes" id="UP000186583">
    <property type="component" value="Unassembled WGS sequence"/>
</dbReference>
<evidence type="ECO:0000313" key="2">
    <source>
        <dbReference type="Proteomes" id="UP000186583"/>
    </source>
</evidence>
<dbReference type="EMBL" id="MPGH01000087">
    <property type="protein sequence ID" value="OLN88515.1"/>
    <property type="molecule type" value="Genomic_DNA"/>
</dbReference>
<sequence>MYHQNGQQPTRNVFHTAVAEYSNMNTSSQGRSPQYNDSNDSAASIAQRRVAPLIPHQTQVLSDDDVGGDYAIISTDEAAVPGPPSVTTASEDTIVNQSRTSDMQRTACTSISPGSALTQDNISLHDRVLPIGIMSTYQWVWGRPFPGGLDAKDTSSKDSIRVRVGQSHASQTTDTAENEGYGVINHPSDAFITCAGDWAADIAAFPATLDENLPI</sequence>
<dbReference type="AlphaFoldDB" id="A0A1Q8RVI5"/>
<organism evidence="1 2">
    <name type="scientific">Colletotrichum chlorophyti</name>
    <dbReference type="NCBI Taxonomy" id="708187"/>
    <lineage>
        <taxon>Eukaryota</taxon>
        <taxon>Fungi</taxon>
        <taxon>Dikarya</taxon>
        <taxon>Ascomycota</taxon>
        <taxon>Pezizomycotina</taxon>
        <taxon>Sordariomycetes</taxon>
        <taxon>Hypocreomycetidae</taxon>
        <taxon>Glomerellales</taxon>
        <taxon>Glomerellaceae</taxon>
        <taxon>Colletotrichum</taxon>
    </lineage>
</organism>
<keyword evidence="2" id="KW-1185">Reference proteome</keyword>
<protein>
    <submittedName>
        <fullName evidence="1">Uncharacterized protein</fullName>
    </submittedName>
</protein>
<gene>
    <name evidence="1" type="ORF">CCHL11_01701</name>
</gene>
<reference evidence="1 2" key="1">
    <citation type="submission" date="2016-11" db="EMBL/GenBank/DDBJ databases">
        <title>Draft Genome Assembly of Colletotrichum chlorophyti a pathogen of herbaceous plants.</title>
        <authorList>
            <person name="Gan P."/>
            <person name="Narusaka M."/>
            <person name="Tsushima A."/>
            <person name="Narusaka Y."/>
            <person name="Takano Y."/>
            <person name="Shirasu K."/>
        </authorList>
    </citation>
    <scope>NUCLEOTIDE SEQUENCE [LARGE SCALE GENOMIC DNA]</scope>
    <source>
        <strain evidence="1 2">NTL11</strain>
    </source>
</reference>
<dbReference type="OrthoDB" id="4794991at2759"/>
<name>A0A1Q8RVI5_9PEZI</name>
<comment type="caution">
    <text evidence="1">The sequence shown here is derived from an EMBL/GenBank/DDBJ whole genome shotgun (WGS) entry which is preliminary data.</text>
</comment>